<dbReference type="PANTHER" id="PTHR31672:SF13">
    <property type="entry name" value="F-BOX PROTEIN CPR30-LIKE"/>
    <property type="match status" value="1"/>
</dbReference>
<feature type="domain" description="F-box" evidence="1">
    <location>
        <begin position="17"/>
        <end position="67"/>
    </location>
</feature>
<dbReference type="InterPro" id="IPR017451">
    <property type="entry name" value="F-box-assoc_interact_dom"/>
</dbReference>
<dbReference type="InterPro" id="IPR050796">
    <property type="entry name" value="SCF_F-box_component"/>
</dbReference>
<dbReference type="Pfam" id="PF00646">
    <property type="entry name" value="F-box"/>
    <property type="match status" value="1"/>
</dbReference>
<dbReference type="Proteomes" id="UP001161247">
    <property type="component" value="Chromosome 2"/>
</dbReference>
<sequence length="403" mass="46162">MELSKRRRNLGDASGAPTSILDIPFCIMVDIFSRLPVTILLACKFACKAWYSYISNPEFGKLYFKNPPFLSVVMFSINYDYSLVDLKADDHDNNTLNPNALRILQTNEPTGNETVLGSCNGLLCILHHSSCFGGYKLYIWNPLTGERAFLPPPNVEENVKADAFLFGFCEKTNEYKVLRILTRKWKRGKTEVKICTIGSDDSWRVLKQNLPLPRGRKWTDTIFFDDTQFSEVTFKGSLHWITEDSFNWDDVVFAFDVGEEKLKPFPQPNGLYLRYNYTSLAVFRECLSIFQISSSSQVDIWLMKEYGELGSWTKEITVNCSHLPAVLPQLYYPIVFWRGNELLLCGGYGVLYSCDTETMMATKVRATVDRNVRGYAIPFVPCFLSFKDFIKGFDGEPKVLKEK</sequence>
<evidence type="ECO:0000313" key="2">
    <source>
        <dbReference type="EMBL" id="CAI9096761.1"/>
    </source>
</evidence>
<gene>
    <name evidence="2" type="ORF">OLC1_LOCUS7434</name>
</gene>
<proteinExistence type="predicted"/>
<dbReference type="PANTHER" id="PTHR31672">
    <property type="entry name" value="BNACNNG10540D PROTEIN"/>
    <property type="match status" value="1"/>
</dbReference>
<evidence type="ECO:0000259" key="1">
    <source>
        <dbReference type="PROSITE" id="PS50181"/>
    </source>
</evidence>
<dbReference type="Pfam" id="PF07734">
    <property type="entry name" value="FBA_1"/>
    <property type="match status" value="1"/>
</dbReference>
<dbReference type="SMART" id="SM00256">
    <property type="entry name" value="FBOX"/>
    <property type="match status" value="1"/>
</dbReference>
<dbReference type="EMBL" id="OX459119">
    <property type="protein sequence ID" value="CAI9096761.1"/>
    <property type="molecule type" value="Genomic_DNA"/>
</dbReference>
<dbReference type="AlphaFoldDB" id="A0AAV1CMD2"/>
<dbReference type="SUPFAM" id="SSF81383">
    <property type="entry name" value="F-box domain"/>
    <property type="match status" value="1"/>
</dbReference>
<name>A0AAV1CMD2_OLDCO</name>
<protein>
    <submittedName>
        <fullName evidence="2">OLC1v1032972C1</fullName>
    </submittedName>
</protein>
<dbReference type="InterPro" id="IPR001810">
    <property type="entry name" value="F-box_dom"/>
</dbReference>
<keyword evidence="3" id="KW-1185">Reference proteome</keyword>
<organism evidence="2 3">
    <name type="scientific">Oldenlandia corymbosa var. corymbosa</name>
    <dbReference type="NCBI Taxonomy" id="529605"/>
    <lineage>
        <taxon>Eukaryota</taxon>
        <taxon>Viridiplantae</taxon>
        <taxon>Streptophyta</taxon>
        <taxon>Embryophyta</taxon>
        <taxon>Tracheophyta</taxon>
        <taxon>Spermatophyta</taxon>
        <taxon>Magnoliopsida</taxon>
        <taxon>eudicotyledons</taxon>
        <taxon>Gunneridae</taxon>
        <taxon>Pentapetalae</taxon>
        <taxon>asterids</taxon>
        <taxon>lamiids</taxon>
        <taxon>Gentianales</taxon>
        <taxon>Rubiaceae</taxon>
        <taxon>Rubioideae</taxon>
        <taxon>Spermacoceae</taxon>
        <taxon>Hedyotis-Oldenlandia complex</taxon>
        <taxon>Oldenlandia</taxon>
    </lineage>
</organism>
<accession>A0AAV1CMD2</accession>
<reference evidence="2" key="1">
    <citation type="submission" date="2023-03" db="EMBL/GenBank/DDBJ databases">
        <authorList>
            <person name="Julca I."/>
        </authorList>
    </citation>
    <scope>NUCLEOTIDE SEQUENCE</scope>
</reference>
<dbReference type="NCBIfam" id="TIGR01640">
    <property type="entry name" value="F_box_assoc_1"/>
    <property type="match status" value="1"/>
</dbReference>
<dbReference type="InterPro" id="IPR006527">
    <property type="entry name" value="F-box-assoc_dom_typ1"/>
</dbReference>
<dbReference type="PROSITE" id="PS50181">
    <property type="entry name" value="FBOX"/>
    <property type="match status" value="1"/>
</dbReference>
<evidence type="ECO:0000313" key="3">
    <source>
        <dbReference type="Proteomes" id="UP001161247"/>
    </source>
</evidence>
<dbReference type="InterPro" id="IPR036047">
    <property type="entry name" value="F-box-like_dom_sf"/>
</dbReference>
<dbReference type="Gene3D" id="1.20.1280.50">
    <property type="match status" value="1"/>
</dbReference>